<dbReference type="InterPro" id="IPR012337">
    <property type="entry name" value="RNaseH-like_sf"/>
</dbReference>
<dbReference type="Proteomes" id="UP000789706">
    <property type="component" value="Unassembled WGS sequence"/>
</dbReference>
<evidence type="ECO:0000313" key="2">
    <source>
        <dbReference type="Proteomes" id="UP000789706"/>
    </source>
</evidence>
<organism evidence="1 2">
    <name type="scientific">Diversispora eburnea</name>
    <dbReference type="NCBI Taxonomy" id="1213867"/>
    <lineage>
        <taxon>Eukaryota</taxon>
        <taxon>Fungi</taxon>
        <taxon>Fungi incertae sedis</taxon>
        <taxon>Mucoromycota</taxon>
        <taxon>Glomeromycotina</taxon>
        <taxon>Glomeromycetes</taxon>
        <taxon>Diversisporales</taxon>
        <taxon>Diversisporaceae</taxon>
        <taxon>Diversispora</taxon>
    </lineage>
</organism>
<evidence type="ECO:0000313" key="1">
    <source>
        <dbReference type="EMBL" id="CAG8507761.1"/>
    </source>
</evidence>
<sequence>TDIIYVICQIKDCTRKYAHHGSTTNYTKHLCDDHHIIEVSLSSKTPEEIIGTRQPLSIVEIHNSYLDIIAHWINKEFEICNMVLNIGKIPYPHTGIEIALTKLEKDWIPCAAHTLQLLVTKRLKIIDPLITKVKNLIIFLESDKRKQQLRHVQVMCNQIQENETVEIIKPIDIK</sequence>
<feature type="non-terminal residue" evidence="1">
    <location>
        <position position="174"/>
    </location>
</feature>
<protein>
    <submittedName>
        <fullName evidence="1">11948_t:CDS:1</fullName>
    </submittedName>
</protein>
<accession>A0A9N8ZV02</accession>
<gene>
    <name evidence="1" type="ORF">DEBURN_LOCUS5015</name>
</gene>
<reference evidence="1" key="1">
    <citation type="submission" date="2021-06" db="EMBL/GenBank/DDBJ databases">
        <authorList>
            <person name="Kallberg Y."/>
            <person name="Tangrot J."/>
            <person name="Rosling A."/>
        </authorList>
    </citation>
    <scope>NUCLEOTIDE SEQUENCE</scope>
    <source>
        <strain evidence="1">AZ414A</strain>
    </source>
</reference>
<comment type="caution">
    <text evidence="1">The sequence shown here is derived from an EMBL/GenBank/DDBJ whole genome shotgun (WGS) entry which is preliminary data.</text>
</comment>
<dbReference type="EMBL" id="CAJVPK010000417">
    <property type="protein sequence ID" value="CAG8507761.1"/>
    <property type="molecule type" value="Genomic_DNA"/>
</dbReference>
<name>A0A9N8ZV02_9GLOM</name>
<dbReference type="OrthoDB" id="2445285at2759"/>
<keyword evidence="2" id="KW-1185">Reference proteome</keyword>
<proteinExistence type="predicted"/>
<dbReference type="AlphaFoldDB" id="A0A9N8ZV02"/>
<dbReference type="SUPFAM" id="SSF53098">
    <property type="entry name" value="Ribonuclease H-like"/>
    <property type="match status" value="1"/>
</dbReference>